<dbReference type="InterPro" id="IPR001680">
    <property type="entry name" value="WD40_rpt"/>
</dbReference>
<keyword evidence="5" id="KW-1185">Reference proteome</keyword>
<reference evidence="4" key="1">
    <citation type="submission" date="2022-01" db="EMBL/GenBank/DDBJ databases">
        <title>Comparative genomics reveals a dynamic genome evolution in the ectomycorrhizal milk-cap (Lactarius) mushrooms.</title>
        <authorList>
            <consortium name="DOE Joint Genome Institute"/>
            <person name="Lebreton A."/>
            <person name="Tang N."/>
            <person name="Kuo A."/>
            <person name="LaButti K."/>
            <person name="Drula E."/>
            <person name="Barry K."/>
            <person name="Clum A."/>
            <person name="Lipzen A."/>
            <person name="Mousain D."/>
            <person name="Ng V."/>
            <person name="Wang R."/>
            <person name="Wang X."/>
            <person name="Dai Y."/>
            <person name="Henrissat B."/>
            <person name="Grigoriev I.V."/>
            <person name="Guerin-Laguette A."/>
            <person name="Yu F."/>
            <person name="Martin F.M."/>
        </authorList>
    </citation>
    <scope>NUCLEOTIDE SEQUENCE</scope>
    <source>
        <strain evidence="4">QP</strain>
    </source>
</reference>
<organism evidence="4 5">
    <name type="scientific">Lactarius akahatsu</name>
    <dbReference type="NCBI Taxonomy" id="416441"/>
    <lineage>
        <taxon>Eukaryota</taxon>
        <taxon>Fungi</taxon>
        <taxon>Dikarya</taxon>
        <taxon>Basidiomycota</taxon>
        <taxon>Agaricomycotina</taxon>
        <taxon>Agaricomycetes</taxon>
        <taxon>Russulales</taxon>
        <taxon>Russulaceae</taxon>
        <taxon>Lactarius</taxon>
    </lineage>
</organism>
<feature type="domain" description="Lethal giant larvae (Lgl)-like C-terminal" evidence="3">
    <location>
        <begin position="625"/>
        <end position="971"/>
    </location>
</feature>
<protein>
    <submittedName>
        <fullName evidence="4">Lethal giant larvae like, C-terminal-domain-containing protein</fullName>
    </submittedName>
</protein>
<dbReference type="Pfam" id="PF08596">
    <property type="entry name" value="Lgl_C"/>
    <property type="match status" value="1"/>
</dbReference>
<dbReference type="GO" id="GO:0006887">
    <property type="term" value="P:exocytosis"/>
    <property type="evidence" value="ECO:0007669"/>
    <property type="project" value="UniProtKB-KW"/>
</dbReference>
<dbReference type="Proteomes" id="UP001201163">
    <property type="component" value="Unassembled WGS sequence"/>
</dbReference>
<gene>
    <name evidence="4" type="ORF">EDB92DRAFT_1941884</name>
</gene>
<name>A0AAD4LNU0_9AGAM</name>
<evidence type="ECO:0000313" key="4">
    <source>
        <dbReference type="EMBL" id="KAH8997239.1"/>
    </source>
</evidence>
<dbReference type="PANTHER" id="PTHR10241">
    <property type="entry name" value="LETHAL 2 GIANT LARVAE PROTEIN"/>
    <property type="match status" value="1"/>
</dbReference>
<dbReference type="InterPro" id="IPR036322">
    <property type="entry name" value="WD40_repeat_dom_sf"/>
</dbReference>
<evidence type="ECO:0000256" key="1">
    <source>
        <dbReference type="ARBA" id="ARBA00008070"/>
    </source>
</evidence>
<dbReference type="Gene3D" id="2.130.10.10">
    <property type="entry name" value="YVTN repeat-like/Quinoprotein amine dehydrogenase"/>
    <property type="match status" value="2"/>
</dbReference>
<evidence type="ECO:0000256" key="2">
    <source>
        <dbReference type="ARBA" id="ARBA00022483"/>
    </source>
</evidence>
<dbReference type="GO" id="GO:0019905">
    <property type="term" value="F:syntaxin binding"/>
    <property type="evidence" value="ECO:0007669"/>
    <property type="project" value="TreeGrafter"/>
</dbReference>
<evidence type="ECO:0000259" key="3">
    <source>
        <dbReference type="Pfam" id="PF08596"/>
    </source>
</evidence>
<dbReference type="AlphaFoldDB" id="A0AAD4LNU0"/>
<dbReference type="EMBL" id="JAKELL010000007">
    <property type="protein sequence ID" value="KAH8997239.1"/>
    <property type="molecule type" value="Genomic_DNA"/>
</dbReference>
<dbReference type="GO" id="GO:0005737">
    <property type="term" value="C:cytoplasm"/>
    <property type="evidence" value="ECO:0007669"/>
    <property type="project" value="TreeGrafter"/>
</dbReference>
<comment type="similarity">
    <text evidence="1">Belongs to the WD repeat L(2)GL family.</text>
</comment>
<dbReference type="GO" id="GO:0045159">
    <property type="term" value="F:myosin II binding"/>
    <property type="evidence" value="ECO:0007669"/>
    <property type="project" value="TreeGrafter"/>
</dbReference>
<dbReference type="InterPro" id="IPR015943">
    <property type="entry name" value="WD40/YVTN_repeat-like_dom_sf"/>
</dbReference>
<evidence type="ECO:0000313" key="5">
    <source>
        <dbReference type="Proteomes" id="UP001201163"/>
    </source>
</evidence>
<comment type="caution">
    <text evidence="4">The sequence shown here is derived from an EMBL/GenBank/DDBJ whole genome shotgun (WGS) entry which is preliminary data.</text>
</comment>
<sequence length="1168" mass="126121">MFKTIGRSLTDLSMDLRERQDWEVGTLKALDHLLNASTFSFDPVTSILAIGTFDGIIRIFGAPGVETSLSLASPTPVKFLQFATNLFKLACIDGNNKLYLWDLTPRGQIKLETSTRFDRPVTCLTLSPSHTHAFIGLESGEIKSYDLLCRRVSTYVIPNAWEVYEKKLITSGMYVDAESTSRIPVDVIVHPRHLNFVFIAYGGGVVFFDLKEQKTLGTYELLVPAGAPGGSGYTDPDLLKHRRPNVSSLCVHPAGHFFAVGHVDGSIAFWAVEDDTRPLMARTLDEVDVLKVDGEKLEQYLSDEDGPPRHTSKPHEPREPIFKLAWSGYPNSYDPRGGETSLTILGGQFNHDPPGINVLWLPAFNPPAPPSPSNDQSLHLFFRDAMRESLTPLSAYFYPTPGLAQDFLLMPRDSPHFGGTWNPTAILMLFEGGEETRALEAQQFPPLEFLASAPAPSQDTEEMTDGDEESHECLAQDLATALQSMTVNEEPKKLLLPPSLWTGPEAVVDADLFSLDRIAYETLSRSGEPKSDDLLLGGGISTPDEEIVTAIKHAKFEPHRIIITRNADLSIRFLDVSVQLLIPSSSSPFTSAFPRTLPGLSIDVLAIIGSPEIVAHGLASTAGQARVDDVQLATESLEVALVLSGGEVLLYRMTDRQGAVARELLDNQLVSLEHVPVAEGLRFKPYFLIKAEGPVTAFSISDVGFAAVAYANGSLSVIDMRGPRVMLRAAKAPQSTYRHSFMHRNSSGTDPVSSLAWAISGIKSGEYPPFLGRHSEIPSSVDATPRIRLVAVRASGHIHVYTLAREGDGTWSIPSAPSEAEGVLAPLAHGTFVLDAHTGAPCRADKAHLAVALEFKASKDTSEEGVRCLLLVVGARAVRCLADFGDDRIAKTEWGSKAGSAVGSYALAVFTDKREVLVYSLPALEFLHTLPLPAASSIPPSVDHTGDFLTLVPLHDIAHTPALRAASPTPSQTSAAAVSILSSKTASIAPSTTTADSMPLSPVECLRLDSLFNIRRGYHVPLVSLTERKDGAQPTAPPAPTPVSLGPADWRSWLGGLVGSKVVTGDQIDALLAGPDRPVPEKPEPRVAQGGYAEWKAGSSKTGELATSTARTKGALYERLHAAVSERGEMLNDLETSVNSLEQGSKNMLAQAKLLATKQTAKSWLPKF</sequence>
<dbReference type="GO" id="GO:0005886">
    <property type="term" value="C:plasma membrane"/>
    <property type="evidence" value="ECO:0007669"/>
    <property type="project" value="TreeGrafter"/>
</dbReference>
<dbReference type="CDD" id="cd15873">
    <property type="entry name" value="R-SNARE_STXBP5_6"/>
    <property type="match status" value="1"/>
</dbReference>
<dbReference type="SMART" id="SM00320">
    <property type="entry name" value="WD40"/>
    <property type="match status" value="5"/>
</dbReference>
<dbReference type="GO" id="GO:0006893">
    <property type="term" value="P:Golgi to plasma membrane transport"/>
    <property type="evidence" value="ECO:0007669"/>
    <property type="project" value="TreeGrafter"/>
</dbReference>
<dbReference type="GO" id="GO:0005096">
    <property type="term" value="F:GTPase activator activity"/>
    <property type="evidence" value="ECO:0007669"/>
    <property type="project" value="TreeGrafter"/>
</dbReference>
<dbReference type="SUPFAM" id="SSF50978">
    <property type="entry name" value="WD40 repeat-like"/>
    <property type="match status" value="2"/>
</dbReference>
<dbReference type="PANTHER" id="PTHR10241:SF25">
    <property type="entry name" value="TOMOSYN, ISOFORM C"/>
    <property type="match status" value="1"/>
</dbReference>
<dbReference type="Pfam" id="PF00400">
    <property type="entry name" value="WD40"/>
    <property type="match status" value="1"/>
</dbReference>
<proteinExistence type="inferred from homology"/>
<dbReference type="InterPro" id="IPR013905">
    <property type="entry name" value="Lgl_C_dom"/>
</dbReference>
<accession>A0AAD4LNU0</accession>
<keyword evidence="2" id="KW-0268">Exocytosis</keyword>